<gene>
    <name evidence="1" type="ORF">FWILDA_LOCUS11986</name>
</gene>
<comment type="caution">
    <text evidence="1">The sequence shown here is derived from an EMBL/GenBank/DDBJ whole genome shotgun (WGS) entry which is preliminary data.</text>
</comment>
<organism evidence="1 2">
    <name type="scientific">Funneliformis geosporum</name>
    <dbReference type="NCBI Taxonomy" id="1117311"/>
    <lineage>
        <taxon>Eukaryota</taxon>
        <taxon>Fungi</taxon>
        <taxon>Fungi incertae sedis</taxon>
        <taxon>Mucoromycota</taxon>
        <taxon>Glomeromycotina</taxon>
        <taxon>Glomeromycetes</taxon>
        <taxon>Glomerales</taxon>
        <taxon>Glomeraceae</taxon>
        <taxon>Funneliformis</taxon>
    </lineage>
</organism>
<protein>
    <submittedName>
        <fullName evidence="1">7323_t:CDS:1</fullName>
    </submittedName>
</protein>
<evidence type="ECO:0000313" key="1">
    <source>
        <dbReference type="EMBL" id="CAI2185258.1"/>
    </source>
</evidence>
<dbReference type="Proteomes" id="UP001153678">
    <property type="component" value="Unassembled WGS sequence"/>
</dbReference>
<dbReference type="AlphaFoldDB" id="A0A9W4SXR2"/>
<dbReference type="EMBL" id="CAMKVN010003634">
    <property type="protein sequence ID" value="CAI2185258.1"/>
    <property type="molecule type" value="Genomic_DNA"/>
</dbReference>
<evidence type="ECO:0000313" key="2">
    <source>
        <dbReference type="Proteomes" id="UP001153678"/>
    </source>
</evidence>
<accession>A0A9W4SXR2</accession>
<proteinExistence type="predicted"/>
<name>A0A9W4SXR2_9GLOM</name>
<feature type="non-terminal residue" evidence="1">
    <location>
        <position position="1"/>
    </location>
</feature>
<keyword evidence="2" id="KW-1185">Reference proteome</keyword>
<reference evidence="1" key="1">
    <citation type="submission" date="2022-08" db="EMBL/GenBank/DDBJ databases">
        <authorList>
            <person name="Kallberg Y."/>
            <person name="Tangrot J."/>
            <person name="Rosling A."/>
        </authorList>
    </citation>
    <scope>NUCLEOTIDE SEQUENCE</scope>
    <source>
        <strain evidence="1">Wild A</strain>
    </source>
</reference>
<dbReference type="OrthoDB" id="2020419at2759"/>
<sequence>MNAETQSLTFPIISEQHQHIYFKYLGINENMDVLFNKFPEYKKQINEEFRGSGLQGIFDKLVMMSVK</sequence>